<dbReference type="EMBL" id="JACVVK020000287">
    <property type="protein sequence ID" value="KAK7480146.1"/>
    <property type="molecule type" value="Genomic_DNA"/>
</dbReference>
<proteinExistence type="predicted"/>
<gene>
    <name evidence="1" type="ORF">BaRGS_00028630</name>
</gene>
<comment type="caution">
    <text evidence="1">The sequence shown here is derived from an EMBL/GenBank/DDBJ whole genome shotgun (WGS) entry which is preliminary data.</text>
</comment>
<sequence length="53" mass="5850">GRGNEKRSLLVDETQISSCERAECTVRSICWHCRDTGGSSSGCERLDRMCQAA</sequence>
<keyword evidence="2" id="KW-1185">Reference proteome</keyword>
<name>A0ABD0JZF7_9CAEN</name>
<accession>A0ABD0JZF7</accession>
<evidence type="ECO:0000313" key="2">
    <source>
        <dbReference type="Proteomes" id="UP001519460"/>
    </source>
</evidence>
<dbReference type="AlphaFoldDB" id="A0ABD0JZF7"/>
<protein>
    <submittedName>
        <fullName evidence="1">Uncharacterized protein</fullName>
    </submittedName>
</protein>
<feature type="non-terminal residue" evidence="1">
    <location>
        <position position="1"/>
    </location>
</feature>
<reference evidence="1 2" key="1">
    <citation type="journal article" date="2023" name="Sci. Data">
        <title>Genome assembly of the Korean intertidal mud-creeper Batillaria attramentaria.</title>
        <authorList>
            <person name="Patra A.K."/>
            <person name="Ho P.T."/>
            <person name="Jun S."/>
            <person name="Lee S.J."/>
            <person name="Kim Y."/>
            <person name="Won Y.J."/>
        </authorList>
    </citation>
    <scope>NUCLEOTIDE SEQUENCE [LARGE SCALE GENOMIC DNA]</scope>
    <source>
        <strain evidence="1">Wonlab-2016</strain>
    </source>
</reference>
<evidence type="ECO:0000313" key="1">
    <source>
        <dbReference type="EMBL" id="KAK7480146.1"/>
    </source>
</evidence>
<organism evidence="1 2">
    <name type="scientific">Batillaria attramentaria</name>
    <dbReference type="NCBI Taxonomy" id="370345"/>
    <lineage>
        <taxon>Eukaryota</taxon>
        <taxon>Metazoa</taxon>
        <taxon>Spiralia</taxon>
        <taxon>Lophotrochozoa</taxon>
        <taxon>Mollusca</taxon>
        <taxon>Gastropoda</taxon>
        <taxon>Caenogastropoda</taxon>
        <taxon>Sorbeoconcha</taxon>
        <taxon>Cerithioidea</taxon>
        <taxon>Batillariidae</taxon>
        <taxon>Batillaria</taxon>
    </lineage>
</organism>
<dbReference type="Proteomes" id="UP001519460">
    <property type="component" value="Unassembled WGS sequence"/>
</dbReference>